<accession>A0ABX1GJB3</accession>
<organism evidence="7 8">
    <name type="scientific">Spongiibacter thalassae</name>
    <dbReference type="NCBI Taxonomy" id="2721624"/>
    <lineage>
        <taxon>Bacteria</taxon>
        <taxon>Pseudomonadati</taxon>
        <taxon>Pseudomonadota</taxon>
        <taxon>Gammaproteobacteria</taxon>
        <taxon>Cellvibrionales</taxon>
        <taxon>Spongiibacteraceae</taxon>
        <taxon>Spongiibacter</taxon>
    </lineage>
</organism>
<evidence type="ECO:0000256" key="3">
    <source>
        <dbReference type="PIRNR" id="PIRNR003097"/>
    </source>
</evidence>
<feature type="transmembrane region" description="Helical" evidence="5">
    <location>
        <begin position="66"/>
        <end position="89"/>
    </location>
</feature>
<keyword evidence="8" id="KW-1185">Reference proteome</keyword>
<comment type="function">
    <text evidence="3">Part of the ABC transporter FtsEX involved in cellular division.</text>
</comment>
<dbReference type="Pfam" id="PF18075">
    <property type="entry name" value="FtsX_ECD"/>
    <property type="match status" value="1"/>
</dbReference>
<evidence type="ECO:0000256" key="2">
    <source>
        <dbReference type="ARBA" id="ARBA00022519"/>
    </source>
</evidence>
<feature type="transmembrane region" description="Helical" evidence="5">
    <location>
        <begin position="218"/>
        <end position="238"/>
    </location>
</feature>
<comment type="subcellular location">
    <subcellularLocation>
        <location evidence="1">Cell inner membrane</location>
        <topology evidence="1">Multi-pass membrane protein</topology>
    </subcellularLocation>
</comment>
<keyword evidence="3 7" id="KW-0132">Cell division</keyword>
<comment type="similarity">
    <text evidence="3">Belongs to the ABC-4 integral membrane protein family. FtsX subfamily.</text>
</comment>
<dbReference type="InterPro" id="IPR047590">
    <property type="entry name" value="FtsX_proteobact-type"/>
</dbReference>
<evidence type="ECO:0000313" key="7">
    <source>
        <dbReference type="EMBL" id="NKI18447.1"/>
    </source>
</evidence>
<evidence type="ECO:0000256" key="4">
    <source>
        <dbReference type="SAM" id="MobiDB-lite"/>
    </source>
</evidence>
<gene>
    <name evidence="7" type="primary">ftsX</name>
    <name evidence="7" type="ORF">HCU74_13610</name>
</gene>
<feature type="transmembrane region" description="Helical" evidence="5">
    <location>
        <begin position="318"/>
        <end position="337"/>
    </location>
</feature>
<feature type="region of interest" description="Disordered" evidence="4">
    <location>
        <begin position="1"/>
        <end position="35"/>
    </location>
</feature>
<evidence type="ECO:0000256" key="1">
    <source>
        <dbReference type="ARBA" id="ARBA00004429"/>
    </source>
</evidence>
<dbReference type="InterPro" id="IPR040690">
    <property type="entry name" value="FtsX_ECD"/>
</dbReference>
<dbReference type="GO" id="GO:0051301">
    <property type="term" value="P:cell division"/>
    <property type="evidence" value="ECO:0007669"/>
    <property type="project" value="UniProtKB-KW"/>
</dbReference>
<keyword evidence="2 3" id="KW-0997">Cell inner membrane</keyword>
<feature type="domain" description="FtsX extracellular" evidence="6">
    <location>
        <begin position="104"/>
        <end position="195"/>
    </location>
</feature>
<reference evidence="7 8" key="1">
    <citation type="submission" date="2020-04" db="EMBL/GenBank/DDBJ databases">
        <authorList>
            <person name="Yoon J."/>
        </authorList>
    </citation>
    <scope>NUCLEOTIDE SEQUENCE [LARGE SCALE GENOMIC DNA]</scope>
    <source>
        <strain evidence="7 8">KMU-166</strain>
    </source>
</reference>
<name>A0ABX1GJB3_9GAMM</name>
<proteinExistence type="inferred from homology"/>
<dbReference type="EMBL" id="JAAWWK010000005">
    <property type="protein sequence ID" value="NKI18447.1"/>
    <property type="molecule type" value="Genomic_DNA"/>
</dbReference>
<keyword evidence="5" id="KW-0812">Transmembrane</keyword>
<feature type="transmembrane region" description="Helical" evidence="5">
    <location>
        <begin position="271"/>
        <end position="292"/>
    </location>
</feature>
<keyword evidence="3 5" id="KW-0472">Membrane</keyword>
<dbReference type="NCBIfam" id="TIGR00439">
    <property type="entry name" value="FtsX_Gneg"/>
    <property type="match status" value="1"/>
</dbReference>
<dbReference type="Gene3D" id="3.30.70.3040">
    <property type="match status" value="1"/>
</dbReference>
<dbReference type="PANTHER" id="PTHR47755:SF1">
    <property type="entry name" value="CELL DIVISION PROTEIN FTSX"/>
    <property type="match status" value="1"/>
</dbReference>
<evidence type="ECO:0000259" key="6">
    <source>
        <dbReference type="Pfam" id="PF18075"/>
    </source>
</evidence>
<dbReference type="InterPro" id="IPR004513">
    <property type="entry name" value="FtsX"/>
</dbReference>
<evidence type="ECO:0000313" key="8">
    <source>
        <dbReference type="Proteomes" id="UP000765845"/>
    </source>
</evidence>
<dbReference type="Proteomes" id="UP000765845">
    <property type="component" value="Unassembled WGS sequence"/>
</dbReference>
<keyword evidence="5" id="KW-1133">Transmembrane helix</keyword>
<keyword evidence="3" id="KW-1003">Cell membrane</keyword>
<keyword evidence="3" id="KW-0131">Cell cycle</keyword>
<dbReference type="RefSeq" id="WP_168450983.1">
    <property type="nucleotide sequence ID" value="NZ_JAAWWK010000005.1"/>
</dbReference>
<evidence type="ECO:0000256" key="5">
    <source>
        <dbReference type="SAM" id="Phobius"/>
    </source>
</evidence>
<sequence length="346" mass="37819">MSGNKGGASPKPRRLSKLQSPGKPPRREVVGAKKHRTGFRDRLDSYRSHHRQVAGESLRRLLKRPLATLMTTLVIAIAMVLPAGLYIALNNVDELSQGWDGAARVSMFLKFSVDDSAAESLRSELLKREDIAVAEYISPSAALAEFRERSGFGEVLDQLNSNPLPGLIILTPHAEHSGTKQLDALRGELAAMPQADIVKLDMEWLQRLNTITEISRRLTLALAVMLAAGVLLIVGNTIKLAIENRRAEILVVKLVGGTNAFVRRPFLYMGFWYGLMGGVLAWLLLQACLLWLRGPVSELSGLYHSDFLLIGLGLGESLLLWLAAAGLGLLGAVLVVGRELRAIEPR</sequence>
<comment type="caution">
    <text evidence="7">The sequence shown here is derived from an EMBL/GenBank/DDBJ whole genome shotgun (WGS) entry which is preliminary data.</text>
</comment>
<dbReference type="PANTHER" id="PTHR47755">
    <property type="entry name" value="CELL DIVISION PROTEIN FTSX"/>
    <property type="match status" value="1"/>
</dbReference>
<dbReference type="PIRSF" id="PIRSF003097">
    <property type="entry name" value="FtsX"/>
    <property type="match status" value="1"/>
</dbReference>
<protein>
    <recommendedName>
        <fullName evidence="3">Cell division protein FtsX</fullName>
    </recommendedName>
</protein>